<dbReference type="AlphaFoldDB" id="A7RJT6"/>
<dbReference type="eggNOG" id="KOG1685">
    <property type="taxonomic scope" value="Eukaryota"/>
</dbReference>
<evidence type="ECO:0000256" key="1">
    <source>
        <dbReference type="ARBA" id="ARBA00004604"/>
    </source>
</evidence>
<accession>A7RJT6</accession>
<dbReference type="InParanoid" id="A7RJT6"/>
<dbReference type="Gene3D" id="3.40.50.790">
    <property type="match status" value="1"/>
</dbReference>
<keyword evidence="5" id="KW-0007">Acetylation</keyword>
<dbReference type="STRING" id="45351.A7RJT6"/>
<dbReference type="OMA" id="KKDTIRH"/>
<sequence length="225" mass="24988">KVEIAVPSLLSHIKQKQSEKPSLMGDQQAIWVLVALKKIPAPDKKPKRIPLSSSLHSEDSEVCLITKLEGSKAKELLKSKDITSVKKVISLTKLRKNYRSFESKRQLSSLYDIFLCDDAIYHLLPRVLGKAFFAKKKFPLPVNLKKTNLQGEINKALQSTYISLGHGSCSAMKVGHTGQEKKEVISNIVEAVSGLAKIIPRGWNNIQSLNIKTSNSISLPIYNSL</sequence>
<proteinExistence type="inferred from homology"/>
<evidence type="ECO:0000256" key="3">
    <source>
        <dbReference type="ARBA" id="ARBA00022553"/>
    </source>
</evidence>
<feature type="non-terminal residue" evidence="11">
    <location>
        <position position="225"/>
    </location>
</feature>
<comment type="similarity">
    <text evidence="9">Belongs to the universal ribosomal protein uL1 family. Highly divergent.</text>
</comment>
<name>A7RJT6_NEMVE</name>
<dbReference type="EMBL" id="DS469514">
    <property type="protein sequence ID" value="EDO48328.1"/>
    <property type="molecule type" value="Genomic_DNA"/>
</dbReference>
<keyword evidence="3" id="KW-0597">Phosphoprotein</keyword>
<dbReference type="GO" id="GO:0003723">
    <property type="term" value="F:RNA binding"/>
    <property type="evidence" value="ECO:0000318"/>
    <property type="project" value="GO_Central"/>
</dbReference>
<organism evidence="11 12">
    <name type="scientific">Nematostella vectensis</name>
    <name type="common">Starlet sea anemone</name>
    <dbReference type="NCBI Taxonomy" id="45351"/>
    <lineage>
        <taxon>Eukaryota</taxon>
        <taxon>Metazoa</taxon>
        <taxon>Cnidaria</taxon>
        <taxon>Anthozoa</taxon>
        <taxon>Hexacorallia</taxon>
        <taxon>Actiniaria</taxon>
        <taxon>Edwardsiidae</taxon>
        <taxon>Nematostella</taxon>
    </lineage>
</organism>
<dbReference type="InterPro" id="IPR050257">
    <property type="entry name" value="eL8/uL1-like"/>
</dbReference>
<evidence type="ECO:0000256" key="6">
    <source>
        <dbReference type="ARBA" id="ARBA00023054"/>
    </source>
</evidence>
<protein>
    <recommendedName>
        <fullName evidence="10">Ribosomal L1 domain-containing protein 1</fullName>
    </recommendedName>
</protein>
<dbReference type="KEGG" id="nve:5520566"/>
<dbReference type="Pfam" id="PF00687">
    <property type="entry name" value="Ribosomal_L1"/>
    <property type="match status" value="1"/>
</dbReference>
<evidence type="ECO:0000313" key="11">
    <source>
        <dbReference type="EMBL" id="EDO48328.1"/>
    </source>
</evidence>
<keyword evidence="6" id="KW-0175">Coiled coil</keyword>
<evidence type="ECO:0000256" key="5">
    <source>
        <dbReference type="ARBA" id="ARBA00022990"/>
    </source>
</evidence>
<keyword evidence="4" id="KW-0832">Ubl conjugation</keyword>
<dbReference type="InterPro" id="IPR028364">
    <property type="entry name" value="Ribosomal_uL1/biogenesis"/>
</dbReference>
<dbReference type="HOGENOM" id="CLU_026457_0_2_1"/>
<evidence type="ECO:0000256" key="8">
    <source>
        <dbReference type="ARBA" id="ARBA00054167"/>
    </source>
</evidence>
<evidence type="ECO:0000256" key="10">
    <source>
        <dbReference type="ARBA" id="ARBA00070787"/>
    </source>
</evidence>
<dbReference type="FunFam" id="3.40.50.790:FF:000004">
    <property type="entry name" value="Ribosomal L1 domain-containing 1-like 1"/>
    <property type="match status" value="1"/>
</dbReference>
<evidence type="ECO:0000256" key="4">
    <source>
        <dbReference type="ARBA" id="ARBA00022843"/>
    </source>
</evidence>
<keyword evidence="7" id="KW-0539">Nucleus</keyword>
<dbReference type="Gene3D" id="3.30.190.20">
    <property type="match status" value="1"/>
</dbReference>
<dbReference type="PANTHER" id="PTHR23105">
    <property type="entry name" value="RIBOSOMAL PROTEIN L7AE FAMILY MEMBER"/>
    <property type="match status" value="1"/>
</dbReference>
<reference evidence="11 12" key="1">
    <citation type="journal article" date="2007" name="Science">
        <title>Sea anemone genome reveals ancestral eumetazoan gene repertoire and genomic organization.</title>
        <authorList>
            <person name="Putnam N.H."/>
            <person name="Srivastava M."/>
            <person name="Hellsten U."/>
            <person name="Dirks B."/>
            <person name="Chapman J."/>
            <person name="Salamov A."/>
            <person name="Terry A."/>
            <person name="Shapiro H."/>
            <person name="Lindquist E."/>
            <person name="Kapitonov V.V."/>
            <person name="Jurka J."/>
            <person name="Genikhovich G."/>
            <person name="Grigoriev I.V."/>
            <person name="Lucas S.M."/>
            <person name="Steele R.E."/>
            <person name="Finnerty J.R."/>
            <person name="Technau U."/>
            <person name="Martindale M.Q."/>
            <person name="Rokhsar D.S."/>
        </authorList>
    </citation>
    <scope>NUCLEOTIDE SEQUENCE [LARGE SCALE GENOMIC DNA]</scope>
    <source>
        <strain evidence="12">CH2 X CH6</strain>
    </source>
</reference>
<comment type="function">
    <text evidence="8">Regulates cellular senescence through inhibition of PTEN translation. Acts as a pro-apoptotic regulator in response to DNA damage.</text>
</comment>
<dbReference type="PhylomeDB" id="A7RJT6"/>
<feature type="non-terminal residue" evidence="11">
    <location>
        <position position="1"/>
    </location>
</feature>
<dbReference type="GO" id="GO:0005730">
    <property type="term" value="C:nucleolus"/>
    <property type="evidence" value="ECO:0000318"/>
    <property type="project" value="GO_Central"/>
</dbReference>
<comment type="subcellular location">
    <subcellularLocation>
        <location evidence="1">Nucleus</location>
        <location evidence="1">Nucleolus</location>
    </subcellularLocation>
</comment>
<dbReference type="OrthoDB" id="10251727at2759"/>
<evidence type="ECO:0000256" key="2">
    <source>
        <dbReference type="ARBA" id="ARBA00022499"/>
    </source>
</evidence>
<evidence type="ECO:0000256" key="9">
    <source>
        <dbReference type="ARBA" id="ARBA00061550"/>
    </source>
</evidence>
<keyword evidence="2" id="KW-1017">Isopeptide bond</keyword>
<dbReference type="InterPro" id="IPR023674">
    <property type="entry name" value="Ribosomal_uL1-like"/>
</dbReference>
<dbReference type="InterPro" id="IPR016095">
    <property type="entry name" value="Ribosomal_uL1_3-a/b-sand"/>
</dbReference>
<gene>
    <name evidence="11" type="ORF">NEMVEDRAFT_v1g83837</name>
</gene>
<keyword evidence="12" id="KW-1185">Reference proteome</keyword>
<dbReference type="Proteomes" id="UP000001593">
    <property type="component" value="Unassembled WGS sequence"/>
</dbReference>
<evidence type="ECO:0000313" key="12">
    <source>
        <dbReference type="Proteomes" id="UP000001593"/>
    </source>
</evidence>
<evidence type="ECO:0000256" key="7">
    <source>
        <dbReference type="ARBA" id="ARBA00023242"/>
    </source>
</evidence>
<dbReference type="CDD" id="cd00403">
    <property type="entry name" value="Ribosomal_L1"/>
    <property type="match status" value="1"/>
</dbReference>
<dbReference type="SUPFAM" id="SSF56808">
    <property type="entry name" value="Ribosomal protein L1"/>
    <property type="match status" value="1"/>
</dbReference>